<keyword evidence="1" id="KW-0175">Coiled coil</keyword>
<feature type="compositionally biased region" description="Basic residues" evidence="2">
    <location>
        <begin position="198"/>
        <end position="212"/>
    </location>
</feature>
<evidence type="ECO:0000313" key="3">
    <source>
        <dbReference type="EMBL" id="JAS10791.1"/>
    </source>
</evidence>
<name>A0A1B6CBE8_9HEMI</name>
<protein>
    <submittedName>
        <fullName evidence="3">Uncharacterized protein</fullName>
    </submittedName>
</protein>
<gene>
    <name evidence="3" type="ORF">g.11563</name>
</gene>
<evidence type="ECO:0000256" key="2">
    <source>
        <dbReference type="SAM" id="MobiDB-lite"/>
    </source>
</evidence>
<proteinExistence type="predicted"/>
<feature type="region of interest" description="Disordered" evidence="2">
    <location>
        <begin position="109"/>
        <end position="212"/>
    </location>
</feature>
<feature type="compositionally biased region" description="Basic and acidic residues" evidence="2">
    <location>
        <begin position="151"/>
        <end position="163"/>
    </location>
</feature>
<organism evidence="3">
    <name type="scientific">Clastoptera arizonana</name>
    <name type="common">Arizona spittle bug</name>
    <dbReference type="NCBI Taxonomy" id="38151"/>
    <lineage>
        <taxon>Eukaryota</taxon>
        <taxon>Metazoa</taxon>
        <taxon>Ecdysozoa</taxon>
        <taxon>Arthropoda</taxon>
        <taxon>Hexapoda</taxon>
        <taxon>Insecta</taxon>
        <taxon>Pterygota</taxon>
        <taxon>Neoptera</taxon>
        <taxon>Paraneoptera</taxon>
        <taxon>Hemiptera</taxon>
        <taxon>Auchenorrhyncha</taxon>
        <taxon>Cercopoidea</taxon>
        <taxon>Clastopteridae</taxon>
        <taxon>Clastoptera</taxon>
    </lineage>
</organism>
<feature type="coiled-coil region" evidence="1">
    <location>
        <begin position="3"/>
        <end position="59"/>
    </location>
</feature>
<feature type="compositionally biased region" description="Basic and acidic residues" evidence="2">
    <location>
        <begin position="184"/>
        <end position="194"/>
    </location>
</feature>
<feature type="non-terminal residue" evidence="3">
    <location>
        <position position="1"/>
    </location>
</feature>
<feature type="compositionally biased region" description="Basic and acidic residues" evidence="2">
    <location>
        <begin position="133"/>
        <end position="143"/>
    </location>
</feature>
<evidence type="ECO:0000256" key="1">
    <source>
        <dbReference type="SAM" id="Coils"/>
    </source>
</evidence>
<dbReference type="EMBL" id="GEDC01026507">
    <property type="protein sequence ID" value="JAS10791.1"/>
    <property type="molecule type" value="Transcribed_RNA"/>
</dbReference>
<sequence>DQLRKTKEEVEREKREVTMLNNTLYKSTPTPKKDLQIENERLKQELEAERISKSNLLEEILLLKACKENIDSNKCSLKVPELNKKRITKSSKSVSYYFDESSDSDVFIKKSGSKTRSKSQVMPVSARKTRGQRQKEAATKLDDKEETIEQTIKESDDLKENKNKRTRRRLYDATQAKDISLDSVEVKEYTRQESPKSAIKHTLRSQNRKRVE</sequence>
<accession>A0A1B6CBE8</accession>
<reference evidence="3" key="1">
    <citation type="submission" date="2015-12" db="EMBL/GenBank/DDBJ databases">
        <title>De novo transcriptome assembly of four potential Pierce s Disease insect vectors from Arizona vineyards.</title>
        <authorList>
            <person name="Tassone E.E."/>
        </authorList>
    </citation>
    <scope>NUCLEOTIDE SEQUENCE</scope>
</reference>
<dbReference type="AlphaFoldDB" id="A0A1B6CBE8"/>